<dbReference type="SUPFAM" id="SSF52266">
    <property type="entry name" value="SGNH hydrolase"/>
    <property type="match status" value="1"/>
</dbReference>
<keyword evidence="1" id="KW-0732">Signal</keyword>
<dbReference type="Gene3D" id="3.40.50.1110">
    <property type="entry name" value="SGNH hydrolase"/>
    <property type="match status" value="1"/>
</dbReference>
<dbReference type="PANTHER" id="PTHR37981:SF1">
    <property type="entry name" value="SGNH HYDROLASE-TYPE ESTERASE DOMAIN-CONTAINING PROTEIN"/>
    <property type="match status" value="1"/>
</dbReference>
<organism evidence="2 3">
    <name type="scientific">Microthyrium microscopicum</name>
    <dbReference type="NCBI Taxonomy" id="703497"/>
    <lineage>
        <taxon>Eukaryota</taxon>
        <taxon>Fungi</taxon>
        <taxon>Dikarya</taxon>
        <taxon>Ascomycota</taxon>
        <taxon>Pezizomycotina</taxon>
        <taxon>Dothideomycetes</taxon>
        <taxon>Dothideomycetes incertae sedis</taxon>
        <taxon>Microthyriales</taxon>
        <taxon>Microthyriaceae</taxon>
        <taxon>Microthyrium</taxon>
    </lineage>
</organism>
<feature type="signal peptide" evidence="1">
    <location>
        <begin position="1"/>
        <end position="18"/>
    </location>
</feature>
<dbReference type="InterPro" id="IPR037460">
    <property type="entry name" value="SEST-like"/>
</dbReference>
<keyword evidence="2" id="KW-0378">Hydrolase</keyword>
<dbReference type="GO" id="GO:0016788">
    <property type="term" value="F:hydrolase activity, acting on ester bonds"/>
    <property type="evidence" value="ECO:0007669"/>
    <property type="project" value="InterPro"/>
</dbReference>
<dbReference type="GO" id="GO:0006629">
    <property type="term" value="P:lipid metabolic process"/>
    <property type="evidence" value="ECO:0007669"/>
    <property type="project" value="TreeGrafter"/>
</dbReference>
<dbReference type="EMBL" id="MU004241">
    <property type="protein sequence ID" value="KAF2665064.1"/>
    <property type="molecule type" value="Genomic_DNA"/>
</dbReference>
<feature type="chain" id="PRO_5025522257" evidence="1">
    <location>
        <begin position="19"/>
        <end position="400"/>
    </location>
</feature>
<gene>
    <name evidence="2" type="ORF">BT63DRAFT_84128</name>
</gene>
<evidence type="ECO:0000313" key="2">
    <source>
        <dbReference type="EMBL" id="KAF2665064.1"/>
    </source>
</evidence>
<proteinExistence type="predicted"/>
<dbReference type="CDD" id="cd01823">
    <property type="entry name" value="SEST_like"/>
    <property type="match status" value="1"/>
</dbReference>
<dbReference type="InterPro" id="IPR036514">
    <property type="entry name" value="SGNH_hydro_sf"/>
</dbReference>
<accession>A0A6A6U288</accession>
<dbReference type="OrthoDB" id="21678at2759"/>
<evidence type="ECO:0000256" key="1">
    <source>
        <dbReference type="SAM" id="SignalP"/>
    </source>
</evidence>
<sequence>MLFYTGFIFLATWQLFTSIPTILCDRIRVQYPFKSDTSLDSGRRLRYVAFGDSWASGVNWGPPSENTEFDFPDDQKVCQCRRMREAYPAQLLDDPDRSYIGGRDLELTFLACHGAQFEDVPHQLQALDPTIVPDFATLMIGGNPAGFAEILADCIFLPDRDRDYGPEYPDPDGECWKTLERVRTKLESTWFHLELFKTLNAIQNERRMWLNPNFRLYVLSYSGLFNHDDPACNDWTFGIWPGKKPLLTTELRHAINNVLDHGRKVYDNLINHVLYSPKVQYIDLNHVFAGHRFCEPTEASTFEAQMDNSWLYGLTWPDCIPLEYSFVHYANDNDGRQQSRAWQFCRNCGGLGELGELQRVMHPNGQGHEAYKNALKEIIRRDFGKVQPDVFAVRHQKYLY</sequence>
<keyword evidence="3" id="KW-1185">Reference proteome</keyword>
<dbReference type="AlphaFoldDB" id="A0A6A6U288"/>
<reference evidence="2" key="1">
    <citation type="journal article" date="2020" name="Stud. Mycol.">
        <title>101 Dothideomycetes genomes: a test case for predicting lifestyles and emergence of pathogens.</title>
        <authorList>
            <person name="Haridas S."/>
            <person name="Albert R."/>
            <person name="Binder M."/>
            <person name="Bloem J."/>
            <person name="Labutti K."/>
            <person name="Salamov A."/>
            <person name="Andreopoulos B."/>
            <person name="Baker S."/>
            <person name="Barry K."/>
            <person name="Bills G."/>
            <person name="Bluhm B."/>
            <person name="Cannon C."/>
            <person name="Castanera R."/>
            <person name="Culley D."/>
            <person name="Daum C."/>
            <person name="Ezra D."/>
            <person name="Gonzalez J."/>
            <person name="Henrissat B."/>
            <person name="Kuo A."/>
            <person name="Liang C."/>
            <person name="Lipzen A."/>
            <person name="Lutzoni F."/>
            <person name="Magnuson J."/>
            <person name="Mondo S."/>
            <person name="Nolan M."/>
            <person name="Ohm R."/>
            <person name="Pangilinan J."/>
            <person name="Park H.-J."/>
            <person name="Ramirez L."/>
            <person name="Alfaro M."/>
            <person name="Sun H."/>
            <person name="Tritt A."/>
            <person name="Yoshinaga Y."/>
            <person name="Zwiers L.-H."/>
            <person name="Turgeon B."/>
            <person name="Goodwin S."/>
            <person name="Spatafora J."/>
            <person name="Crous P."/>
            <person name="Grigoriev I."/>
        </authorList>
    </citation>
    <scope>NUCLEOTIDE SEQUENCE</scope>
    <source>
        <strain evidence="2">CBS 115976</strain>
    </source>
</reference>
<dbReference type="PANTHER" id="PTHR37981">
    <property type="entry name" value="LIPASE 2"/>
    <property type="match status" value="1"/>
</dbReference>
<protein>
    <submittedName>
        <fullName evidence="2">SGNH hydrolase</fullName>
    </submittedName>
</protein>
<evidence type="ECO:0000313" key="3">
    <source>
        <dbReference type="Proteomes" id="UP000799302"/>
    </source>
</evidence>
<name>A0A6A6U288_9PEZI</name>
<dbReference type="Proteomes" id="UP000799302">
    <property type="component" value="Unassembled WGS sequence"/>
</dbReference>